<comment type="caution">
    <text evidence="1">The sequence shown here is derived from an EMBL/GenBank/DDBJ whole genome shotgun (WGS) entry which is preliminary data.</text>
</comment>
<keyword evidence="2" id="KW-1185">Reference proteome</keyword>
<reference evidence="1 2" key="1">
    <citation type="submission" date="2021-06" db="EMBL/GenBank/DDBJ databases">
        <title>Caerostris extrusa draft genome.</title>
        <authorList>
            <person name="Kono N."/>
            <person name="Arakawa K."/>
        </authorList>
    </citation>
    <scope>NUCLEOTIDE SEQUENCE [LARGE SCALE GENOMIC DNA]</scope>
</reference>
<name>A0AAV4T3H3_CAEEX</name>
<dbReference type="EMBL" id="BPLR01010555">
    <property type="protein sequence ID" value="GIY40087.1"/>
    <property type="molecule type" value="Genomic_DNA"/>
</dbReference>
<protein>
    <submittedName>
        <fullName evidence="1">Uncharacterized protein</fullName>
    </submittedName>
</protein>
<organism evidence="1 2">
    <name type="scientific">Caerostris extrusa</name>
    <name type="common">Bark spider</name>
    <name type="synonym">Caerostris bankana</name>
    <dbReference type="NCBI Taxonomy" id="172846"/>
    <lineage>
        <taxon>Eukaryota</taxon>
        <taxon>Metazoa</taxon>
        <taxon>Ecdysozoa</taxon>
        <taxon>Arthropoda</taxon>
        <taxon>Chelicerata</taxon>
        <taxon>Arachnida</taxon>
        <taxon>Araneae</taxon>
        <taxon>Araneomorphae</taxon>
        <taxon>Entelegynae</taxon>
        <taxon>Araneoidea</taxon>
        <taxon>Araneidae</taxon>
        <taxon>Caerostris</taxon>
    </lineage>
</organism>
<evidence type="ECO:0000313" key="2">
    <source>
        <dbReference type="Proteomes" id="UP001054945"/>
    </source>
</evidence>
<evidence type="ECO:0000313" key="1">
    <source>
        <dbReference type="EMBL" id="GIY40087.1"/>
    </source>
</evidence>
<sequence>MVGKDGCYTLALLLTVAASTFLLRVKVQGALPGGTYFPSFSLHFTDIAQGFSVSCILLGAPTLQRTGGELFNWFGFYYPPPDDPYRILWFSCRYLRAGPIKHER</sequence>
<gene>
    <name evidence="1" type="ORF">CEXT_420591</name>
</gene>
<dbReference type="Proteomes" id="UP001054945">
    <property type="component" value="Unassembled WGS sequence"/>
</dbReference>
<proteinExistence type="predicted"/>
<dbReference type="AlphaFoldDB" id="A0AAV4T3H3"/>
<accession>A0AAV4T3H3</accession>